<evidence type="ECO:0008006" key="3">
    <source>
        <dbReference type="Google" id="ProtNLM"/>
    </source>
</evidence>
<dbReference type="EMBL" id="CAJNYT010002931">
    <property type="protein sequence ID" value="CAF3503243.1"/>
    <property type="molecule type" value="Genomic_DNA"/>
</dbReference>
<dbReference type="InterPro" id="IPR019734">
    <property type="entry name" value="TPR_rpt"/>
</dbReference>
<proteinExistence type="predicted"/>
<protein>
    <recommendedName>
        <fullName evidence="3">Tetratricopeptide repeat protein</fullName>
    </recommendedName>
</protein>
<name>A0A818HA98_9BILA</name>
<comment type="caution">
    <text evidence="1">The sequence shown here is derived from an EMBL/GenBank/DDBJ whole genome shotgun (WGS) entry which is preliminary data.</text>
</comment>
<dbReference type="AlphaFoldDB" id="A0A818HA98"/>
<sequence length="791" mass="92019">MNSCDSLVEENKDESASALLKWVNQQASVVIWIFSGFELEDNAPLYINLYAMFDSVQTYQDTQIEDCAAFVGAYKDAEFVVIVSTKYALRIIPHIHDLKQLHSIYIYDLSNNIDSIVLYSYAKTLGVYKTVDHLFHQLADDINHKKFSVPLGDQEYNQEKALKTLVDKCRSCYSDNQTILKHLEELECSYDRNKAIYWYTRDSFLFRLVNKALRTMNIEVIFNCHFIIVDICKASEEEHEKLINEQNYSLSLTSMVQYCRGQRMSRNELDQLKLSIDEFVIVKIFFISYSGSLKGVWVINLSLVDENDQRLLNKLNEIGYQHLSELSFGTQIIEVGNLILRQWSQMLSLLYYNNLLREHSIDDPTYECACYAGLGWNVFLEGNYELALADHAKALERYPSCTDKRSEGLKATILNQIGKIYEALGSFELALQSYPKAALDIDSSRLDQYDAFSGFPIIPSRKIAKWHRVQSNFDVAMEIYNKIVETKNINHFNGRMSFYREIARASNHVLYENDDFAHIIQWTIFNYFSSAHYLPEYYNEIAQEYYFIGNTIREYNKSFTFDTNSLALKCYRKCVDILSHYAPKEHRSIAECYDSIAKSYVTIGSNEFHSAAIEHYEKALLNIPSDTSCAWLINLLKTYSKSIADLYIVAEQFNLAICHLLKAIEYERRYLHITMNINMPYYAHAAVTTNKNISKCYNKVVDIYEILASRYRTKSLTDLETTKDRHDSFNCQYLLPVQAATRATTIFKCLHDHELALYYHDIHGHTCDKCHTYYESGVPSWRCEEHDSDKY</sequence>
<evidence type="ECO:0000313" key="1">
    <source>
        <dbReference type="EMBL" id="CAF3503243.1"/>
    </source>
</evidence>
<dbReference type="SMART" id="SM00028">
    <property type="entry name" value="TPR"/>
    <property type="match status" value="3"/>
</dbReference>
<dbReference type="InterPro" id="IPR011990">
    <property type="entry name" value="TPR-like_helical_dom_sf"/>
</dbReference>
<dbReference type="SUPFAM" id="SSF48452">
    <property type="entry name" value="TPR-like"/>
    <property type="match status" value="2"/>
</dbReference>
<accession>A0A818HA98</accession>
<gene>
    <name evidence="1" type="ORF">GRG538_LOCUS17728</name>
</gene>
<reference evidence="1" key="1">
    <citation type="submission" date="2021-02" db="EMBL/GenBank/DDBJ databases">
        <authorList>
            <person name="Nowell W R."/>
        </authorList>
    </citation>
    <scope>NUCLEOTIDE SEQUENCE</scope>
</reference>
<dbReference type="Gene3D" id="1.25.40.10">
    <property type="entry name" value="Tetratricopeptide repeat domain"/>
    <property type="match status" value="2"/>
</dbReference>
<organism evidence="1 2">
    <name type="scientific">Rotaria socialis</name>
    <dbReference type="NCBI Taxonomy" id="392032"/>
    <lineage>
        <taxon>Eukaryota</taxon>
        <taxon>Metazoa</taxon>
        <taxon>Spiralia</taxon>
        <taxon>Gnathifera</taxon>
        <taxon>Rotifera</taxon>
        <taxon>Eurotatoria</taxon>
        <taxon>Bdelloidea</taxon>
        <taxon>Philodinida</taxon>
        <taxon>Philodinidae</taxon>
        <taxon>Rotaria</taxon>
    </lineage>
</organism>
<dbReference type="Proteomes" id="UP000663872">
    <property type="component" value="Unassembled WGS sequence"/>
</dbReference>
<evidence type="ECO:0000313" key="2">
    <source>
        <dbReference type="Proteomes" id="UP000663872"/>
    </source>
</evidence>